<dbReference type="InterPro" id="IPR016162">
    <property type="entry name" value="Ald_DH_N"/>
</dbReference>
<dbReference type="Gene3D" id="3.40.309.10">
    <property type="entry name" value="Aldehyde Dehydrogenase, Chain A, domain 2"/>
    <property type="match status" value="1"/>
</dbReference>
<name>A0A6J7A9F6_9ZZZZ</name>
<evidence type="ECO:0000313" key="2">
    <source>
        <dbReference type="EMBL" id="CAB4829481.1"/>
    </source>
</evidence>
<gene>
    <name evidence="2" type="ORF">UFOPK3181_00789</name>
</gene>
<dbReference type="GO" id="GO:0016620">
    <property type="term" value="F:oxidoreductase activity, acting on the aldehyde or oxo group of donors, NAD or NADP as acceptor"/>
    <property type="evidence" value="ECO:0007669"/>
    <property type="project" value="InterPro"/>
</dbReference>
<organism evidence="2">
    <name type="scientific">freshwater metagenome</name>
    <dbReference type="NCBI Taxonomy" id="449393"/>
    <lineage>
        <taxon>unclassified sequences</taxon>
        <taxon>metagenomes</taxon>
        <taxon>ecological metagenomes</taxon>
    </lineage>
</organism>
<feature type="domain" description="Aldehyde dehydrogenase" evidence="1">
    <location>
        <begin position="1"/>
        <end position="83"/>
    </location>
</feature>
<dbReference type="InterPro" id="IPR016161">
    <property type="entry name" value="Ald_DH/histidinol_DH"/>
</dbReference>
<dbReference type="AlphaFoldDB" id="A0A6J7A9F6"/>
<dbReference type="SUPFAM" id="SSF53720">
    <property type="entry name" value="ALDH-like"/>
    <property type="match status" value="1"/>
</dbReference>
<dbReference type="PANTHER" id="PTHR11699">
    <property type="entry name" value="ALDEHYDE DEHYDROGENASE-RELATED"/>
    <property type="match status" value="1"/>
</dbReference>
<evidence type="ECO:0000259" key="1">
    <source>
        <dbReference type="Pfam" id="PF00171"/>
    </source>
</evidence>
<protein>
    <submittedName>
        <fullName evidence="2">Unannotated protein</fullName>
    </submittedName>
</protein>
<proteinExistence type="predicted"/>
<sequence>MTFETDEEAIQIANNSVYGLAAAIWTSNLSRAHKVSRKLKAGTVWINCYEEGDLTVPFGGMKRSGNGRDKSIHALEKYLEMKTTWVQL</sequence>
<dbReference type="InterPro" id="IPR015590">
    <property type="entry name" value="Aldehyde_DH_dom"/>
</dbReference>
<reference evidence="2" key="1">
    <citation type="submission" date="2020-05" db="EMBL/GenBank/DDBJ databases">
        <authorList>
            <person name="Chiriac C."/>
            <person name="Salcher M."/>
            <person name="Ghai R."/>
            <person name="Kavagutti S V."/>
        </authorList>
    </citation>
    <scope>NUCLEOTIDE SEQUENCE</scope>
</reference>
<accession>A0A6J7A9F6</accession>
<dbReference type="Pfam" id="PF00171">
    <property type="entry name" value="Aldedh"/>
    <property type="match status" value="1"/>
</dbReference>
<dbReference type="InterPro" id="IPR016163">
    <property type="entry name" value="Ald_DH_C"/>
</dbReference>
<dbReference type="EMBL" id="CAFABG010000055">
    <property type="protein sequence ID" value="CAB4829481.1"/>
    <property type="molecule type" value="Genomic_DNA"/>
</dbReference>
<dbReference type="Gene3D" id="3.40.605.10">
    <property type="entry name" value="Aldehyde Dehydrogenase, Chain A, domain 1"/>
    <property type="match status" value="1"/>
</dbReference>